<comment type="cofactor">
    <cofactor evidence="1">
        <name>Mg(2+)</name>
        <dbReference type="ChEBI" id="CHEBI:18420"/>
    </cofactor>
</comment>
<dbReference type="GO" id="GO:0044281">
    <property type="term" value="P:small molecule metabolic process"/>
    <property type="evidence" value="ECO:0007669"/>
    <property type="project" value="UniProtKB-ARBA"/>
</dbReference>
<dbReference type="AlphaFoldDB" id="A0A3P4B3M3"/>
<sequence length="315" mass="34711">MRLATFSVPAESSAARVGVLCEGGMLDLARCAAAVEPAEDAFAHSMRALLEQGDDGLARARRLLDAAARDAALRGRHSYALEDVRLLPPLPDAEKFLCVGKNYRTHLAELKRTDLIKELPEEPTGFIKLNACLVGQDAEVERPVDVPRLDYEPELVFVIGKPAYRARREDAFDYVAGITILNDLTCRDTQKREVASGSRFWTAKNAPGFGPLGPYIITMDEVRDVYDIWVTCSVNGEERMRVNTSDQIWKLPDIIEHFSRLLPLKPGDMFSTGAPGGVAVGKPNAEELFLKPGDVVECAFEEPAMALRTRIVAAR</sequence>
<dbReference type="PANTHER" id="PTHR42796">
    <property type="entry name" value="FUMARYLACETOACETATE HYDROLASE DOMAIN-CONTAINING PROTEIN 2A-RELATED"/>
    <property type="match status" value="1"/>
</dbReference>
<dbReference type="GO" id="GO:0046872">
    <property type="term" value="F:metal ion binding"/>
    <property type="evidence" value="ECO:0007669"/>
    <property type="project" value="UniProtKB-KW"/>
</dbReference>
<dbReference type="OrthoDB" id="8582489at2"/>
<dbReference type="GO" id="GO:0016853">
    <property type="term" value="F:isomerase activity"/>
    <property type="evidence" value="ECO:0007669"/>
    <property type="project" value="UniProtKB-KW"/>
</dbReference>
<reference evidence="5 6" key="1">
    <citation type="submission" date="2018-10" db="EMBL/GenBank/DDBJ databases">
        <authorList>
            <person name="Criscuolo A."/>
        </authorList>
    </citation>
    <scope>NUCLEOTIDE SEQUENCE [LARGE SCALE GENOMIC DNA]</scope>
    <source>
        <strain evidence="5">DnA1</strain>
    </source>
</reference>
<dbReference type="Gene3D" id="3.90.850.10">
    <property type="entry name" value="Fumarylacetoacetase-like, C-terminal domain"/>
    <property type="match status" value="1"/>
</dbReference>
<accession>A0A3P4B3M3</accession>
<evidence type="ECO:0000256" key="3">
    <source>
        <dbReference type="ARBA" id="ARBA00022723"/>
    </source>
</evidence>
<dbReference type="PANTHER" id="PTHR42796:SF4">
    <property type="entry name" value="FUMARYLACETOACETATE HYDROLASE DOMAIN-CONTAINING PROTEIN 2A"/>
    <property type="match status" value="1"/>
</dbReference>
<dbReference type="InterPro" id="IPR051121">
    <property type="entry name" value="FAH"/>
</dbReference>
<evidence type="ECO:0000256" key="1">
    <source>
        <dbReference type="ARBA" id="ARBA00001946"/>
    </source>
</evidence>
<dbReference type="InterPro" id="IPR036663">
    <property type="entry name" value="Fumarylacetoacetase_C_sf"/>
</dbReference>
<dbReference type="EMBL" id="UWPJ01000023">
    <property type="protein sequence ID" value="VCU70907.1"/>
    <property type="molecule type" value="Genomic_DNA"/>
</dbReference>
<dbReference type="Proteomes" id="UP000277294">
    <property type="component" value="Unassembled WGS sequence"/>
</dbReference>
<keyword evidence="3" id="KW-0479">Metal-binding</keyword>
<evidence type="ECO:0000259" key="4">
    <source>
        <dbReference type="Pfam" id="PF01557"/>
    </source>
</evidence>
<gene>
    <name evidence="5" type="primary">hpcE_3</name>
    <name evidence="5" type="ORF">PIGHUM_02987</name>
</gene>
<dbReference type="SUPFAM" id="SSF56529">
    <property type="entry name" value="FAH"/>
    <property type="match status" value="1"/>
</dbReference>
<organism evidence="5 6">
    <name type="scientific">Pigmentiphaga humi</name>
    <dbReference type="NCBI Taxonomy" id="2478468"/>
    <lineage>
        <taxon>Bacteria</taxon>
        <taxon>Pseudomonadati</taxon>
        <taxon>Pseudomonadota</taxon>
        <taxon>Betaproteobacteria</taxon>
        <taxon>Burkholderiales</taxon>
        <taxon>Alcaligenaceae</taxon>
        <taxon>Pigmentiphaga</taxon>
    </lineage>
</organism>
<keyword evidence="5" id="KW-0413">Isomerase</keyword>
<comment type="similarity">
    <text evidence="2">Belongs to the FAH family.</text>
</comment>
<dbReference type="InterPro" id="IPR011234">
    <property type="entry name" value="Fumarylacetoacetase-like_C"/>
</dbReference>
<protein>
    <submittedName>
        <fullName evidence="5">Homoprotocatechuate catabolism bifunctional isomerase/decarboxylase</fullName>
    </submittedName>
</protein>
<evidence type="ECO:0000313" key="5">
    <source>
        <dbReference type="EMBL" id="VCU70907.1"/>
    </source>
</evidence>
<evidence type="ECO:0000313" key="6">
    <source>
        <dbReference type="Proteomes" id="UP000277294"/>
    </source>
</evidence>
<name>A0A3P4B3M3_9BURK</name>
<evidence type="ECO:0000256" key="2">
    <source>
        <dbReference type="ARBA" id="ARBA00010211"/>
    </source>
</evidence>
<keyword evidence="6" id="KW-1185">Reference proteome</keyword>
<dbReference type="RefSeq" id="WP_124080366.1">
    <property type="nucleotide sequence ID" value="NZ_UWPJ01000023.1"/>
</dbReference>
<dbReference type="Pfam" id="PF01557">
    <property type="entry name" value="FAA_hydrolase"/>
    <property type="match status" value="1"/>
</dbReference>
<feature type="domain" description="Fumarylacetoacetase-like C-terminal" evidence="4">
    <location>
        <begin position="96"/>
        <end position="311"/>
    </location>
</feature>
<proteinExistence type="inferred from homology"/>